<comment type="caution">
    <text evidence="3">The sequence shown here is derived from an EMBL/GenBank/DDBJ whole genome shotgun (WGS) entry which is preliminary data.</text>
</comment>
<dbReference type="Gene3D" id="3.40.50.720">
    <property type="entry name" value="NAD(P)-binding Rossmann-like Domain"/>
    <property type="match status" value="1"/>
</dbReference>
<sequence length="289" mass="31028">MRVGAKLAGLGLLLAATLGALSRLEDVEEKLGLAYARQGDEKMSEFRQHERRQGRTALLIGATGATGSKVLQELVDREDWTKVVVIGRRDPKVQSEKVTSIVMDMLDKDAKIDTASLHGIDHFFNCIGTTRADAGSADKFHDIEVGISERVAKAAKEAGISHASVVSAQGADPDRSFAPKWFHPLFYGKTIGLKERALTSQGFPRVTIFRPGMLMRPDASRTLEKVAGAILPSLDVALLARAMVNDAETTPPPATSEEPVIFSGNSLIKKLAATFAPSTSSSSTTLSQE</sequence>
<proteinExistence type="predicted"/>
<evidence type="ECO:0000256" key="1">
    <source>
        <dbReference type="SAM" id="SignalP"/>
    </source>
</evidence>
<protein>
    <submittedName>
        <fullName evidence="3">Protein FMP52, mitochondrial</fullName>
    </submittedName>
</protein>
<dbReference type="GO" id="GO:0051170">
    <property type="term" value="P:import into nucleus"/>
    <property type="evidence" value="ECO:0007669"/>
    <property type="project" value="TreeGrafter"/>
</dbReference>
<dbReference type="InterPro" id="IPR036291">
    <property type="entry name" value="NAD(P)-bd_dom_sf"/>
</dbReference>
<dbReference type="GO" id="GO:0005737">
    <property type="term" value="C:cytoplasm"/>
    <property type="evidence" value="ECO:0007669"/>
    <property type="project" value="TreeGrafter"/>
</dbReference>
<dbReference type="EMBL" id="BEYU01000028">
    <property type="protein sequence ID" value="GBG27248.1"/>
    <property type="molecule type" value="Genomic_DNA"/>
</dbReference>
<evidence type="ECO:0000259" key="2">
    <source>
        <dbReference type="Pfam" id="PF13460"/>
    </source>
</evidence>
<feature type="chain" id="PRO_5015347485" evidence="1">
    <location>
        <begin position="20"/>
        <end position="289"/>
    </location>
</feature>
<dbReference type="InterPro" id="IPR016040">
    <property type="entry name" value="NAD(P)-bd_dom"/>
</dbReference>
<name>A0A2R5GC10_9STRA</name>
<dbReference type="AlphaFoldDB" id="A0A2R5GC10"/>
<dbReference type="InParanoid" id="A0A2R5GC10"/>
<dbReference type="OrthoDB" id="430436at2759"/>
<accession>A0A2R5GC10</accession>
<keyword evidence="4" id="KW-1185">Reference proteome</keyword>
<dbReference type="Pfam" id="PF13460">
    <property type="entry name" value="NAD_binding_10"/>
    <property type="match status" value="1"/>
</dbReference>
<evidence type="ECO:0000313" key="4">
    <source>
        <dbReference type="Proteomes" id="UP000241890"/>
    </source>
</evidence>
<dbReference type="SUPFAM" id="SSF51735">
    <property type="entry name" value="NAD(P)-binding Rossmann-fold domains"/>
    <property type="match status" value="1"/>
</dbReference>
<dbReference type="PANTHER" id="PTHR14097:SF7">
    <property type="entry name" value="OXIDOREDUCTASE HTATIP2"/>
    <property type="match status" value="1"/>
</dbReference>
<reference evidence="3 4" key="1">
    <citation type="submission" date="2017-12" db="EMBL/GenBank/DDBJ databases">
        <title>Sequencing, de novo assembly and annotation of complete genome of a new Thraustochytrid species, strain FCC1311.</title>
        <authorList>
            <person name="Sedici K."/>
            <person name="Godart F."/>
            <person name="Aiese Cigliano R."/>
            <person name="Sanseverino W."/>
            <person name="Barakat M."/>
            <person name="Ortet P."/>
            <person name="Marechal E."/>
            <person name="Cagnac O."/>
            <person name="Amato A."/>
        </authorList>
    </citation>
    <scope>NUCLEOTIDE SEQUENCE [LARGE SCALE GENOMIC DNA]</scope>
</reference>
<dbReference type="PANTHER" id="PTHR14097">
    <property type="entry name" value="OXIDOREDUCTASE HTATIP2"/>
    <property type="match status" value="1"/>
</dbReference>
<gene>
    <name evidence="3" type="ORF">FCC1311_034702</name>
</gene>
<feature type="domain" description="NAD(P)-binding" evidence="2">
    <location>
        <begin position="61"/>
        <end position="221"/>
    </location>
</feature>
<organism evidence="3 4">
    <name type="scientific">Hondaea fermentalgiana</name>
    <dbReference type="NCBI Taxonomy" id="2315210"/>
    <lineage>
        <taxon>Eukaryota</taxon>
        <taxon>Sar</taxon>
        <taxon>Stramenopiles</taxon>
        <taxon>Bigyra</taxon>
        <taxon>Labyrinthulomycetes</taxon>
        <taxon>Thraustochytrida</taxon>
        <taxon>Thraustochytriidae</taxon>
        <taxon>Hondaea</taxon>
    </lineage>
</organism>
<dbReference type="Proteomes" id="UP000241890">
    <property type="component" value="Unassembled WGS sequence"/>
</dbReference>
<feature type="signal peptide" evidence="1">
    <location>
        <begin position="1"/>
        <end position="19"/>
    </location>
</feature>
<evidence type="ECO:0000313" key="3">
    <source>
        <dbReference type="EMBL" id="GBG27248.1"/>
    </source>
</evidence>
<keyword evidence="1" id="KW-0732">Signal</keyword>